<protein>
    <recommendedName>
        <fullName evidence="4">Transposase</fullName>
    </recommendedName>
</protein>
<evidence type="ECO:0000313" key="2">
    <source>
        <dbReference type="EMBL" id="GAA1741622.1"/>
    </source>
</evidence>
<accession>A0ABN2JX38</accession>
<keyword evidence="3" id="KW-1185">Reference proteome</keyword>
<gene>
    <name evidence="2" type="ORF">GCM10009681_10490</name>
</gene>
<proteinExistence type="predicted"/>
<evidence type="ECO:0000313" key="3">
    <source>
        <dbReference type="Proteomes" id="UP001500655"/>
    </source>
</evidence>
<sequence>MDGTWAKICEALRIDCDLEEGEDWTLGVDSTVVRAHQHAAGARHELPKELSEQAGDAKRGGRYRAYRVIVKRSAGRGAG</sequence>
<name>A0ABN2JX38_9ACTN</name>
<feature type="region of interest" description="Disordered" evidence="1">
    <location>
        <begin position="40"/>
        <end position="60"/>
    </location>
</feature>
<comment type="caution">
    <text evidence="2">The sequence shown here is derived from an EMBL/GenBank/DDBJ whole genome shotgun (WGS) entry which is preliminary data.</text>
</comment>
<feature type="compositionally biased region" description="Basic and acidic residues" evidence="1">
    <location>
        <begin position="42"/>
        <end position="59"/>
    </location>
</feature>
<organism evidence="2 3">
    <name type="scientific">Luedemannella helvata</name>
    <dbReference type="NCBI Taxonomy" id="349315"/>
    <lineage>
        <taxon>Bacteria</taxon>
        <taxon>Bacillati</taxon>
        <taxon>Actinomycetota</taxon>
        <taxon>Actinomycetes</taxon>
        <taxon>Micromonosporales</taxon>
        <taxon>Micromonosporaceae</taxon>
        <taxon>Luedemannella</taxon>
    </lineage>
</organism>
<evidence type="ECO:0000256" key="1">
    <source>
        <dbReference type="SAM" id="MobiDB-lite"/>
    </source>
</evidence>
<dbReference type="Proteomes" id="UP001500655">
    <property type="component" value="Unassembled WGS sequence"/>
</dbReference>
<reference evidence="2 3" key="1">
    <citation type="journal article" date="2019" name="Int. J. Syst. Evol. Microbiol.">
        <title>The Global Catalogue of Microorganisms (GCM) 10K type strain sequencing project: providing services to taxonomists for standard genome sequencing and annotation.</title>
        <authorList>
            <consortium name="The Broad Institute Genomics Platform"/>
            <consortium name="The Broad Institute Genome Sequencing Center for Infectious Disease"/>
            <person name="Wu L."/>
            <person name="Ma J."/>
        </authorList>
    </citation>
    <scope>NUCLEOTIDE SEQUENCE [LARGE SCALE GENOMIC DNA]</scope>
    <source>
        <strain evidence="2 3">JCM 13249</strain>
    </source>
</reference>
<dbReference type="EMBL" id="BAAALS010000004">
    <property type="protein sequence ID" value="GAA1741622.1"/>
    <property type="molecule type" value="Genomic_DNA"/>
</dbReference>
<evidence type="ECO:0008006" key="4">
    <source>
        <dbReference type="Google" id="ProtNLM"/>
    </source>
</evidence>